<comment type="caution">
    <text evidence="1">The sequence shown here is derived from an EMBL/GenBank/DDBJ whole genome shotgun (WGS) entry which is preliminary data.</text>
</comment>
<organism evidence="1">
    <name type="scientific">marine sediment metagenome</name>
    <dbReference type="NCBI Taxonomy" id="412755"/>
    <lineage>
        <taxon>unclassified sequences</taxon>
        <taxon>metagenomes</taxon>
        <taxon>ecological metagenomes</taxon>
    </lineage>
</organism>
<evidence type="ECO:0000313" key="1">
    <source>
        <dbReference type="EMBL" id="KKM66215.1"/>
    </source>
</evidence>
<reference evidence="1" key="1">
    <citation type="journal article" date="2015" name="Nature">
        <title>Complex archaea that bridge the gap between prokaryotes and eukaryotes.</title>
        <authorList>
            <person name="Spang A."/>
            <person name="Saw J.H."/>
            <person name="Jorgensen S.L."/>
            <person name="Zaremba-Niedzwiedzka K."/>
            <person name="Martijn J."/>
            <person name="Lind A.E."/>
            <person name="van Eijk R."/>
            <person name="Schleper C."/>
            <person name="Guy L."/>
            <person name="Ettema T.J."/>
        </authorList>
    </citation>
    <scope>NUCLEOTIDE SEQUENCE</scope>
</reference>
<name>A0A0F9LPB4_9ZZZZ</name>
<accession>A0A0F9LPB4</accession>
<dbReference type="AlphaFoldDB" id="A0A0F9LPB4"/>
<gene>
    <name evidence="1" type="ORF">LCGC14_1483490</name>
</gene>
<dbReference type="EMBL" id="LAZR01010578">
    <property type="protein sequence ID" value="KKM66215.1"/>
    <property type="molecule type" value="Genomic_DNA"/>
</dbReference>
<sequence>MPSNTYKIREHCQCGAEIEIEEPYSTPSTWNWKINHARGCNYMYECLTSDEKATSREVKSI</sequence>
<proteinExistence type="predicted"/>
<protein>
    <submittedName>
        <fullName evidence="1">Uncharacterized protein</fullName>
    </submittedName>
</protein>